<keyword evidence="3" id="KW-1185">Reference proteome</keyword>
<gene>
    <name evidence="2" type="ORF">VDAG_05706</name>
</gene>
<dbReference type="KEGG" id="vda:VDAG_05706"/>
<reference evidence="2 3" key="1">
    <citation type="submission" date="2008-03" db="EMBL/GenBank/DDBJ databases">
        <title>The Genome Sequence of Verticillium dahliae VdLs.17.</title>
        <authorList>
            <consortium name="The Broad Institute Genome Sequencing Platform"/>
            <person name="Ma L.-J.J."/>
            <person name="Klosterman S.J."/>
            <person name="Subbarao K."/>
            <person name="Dobinson K."/>
            <person name="Veronese P."/>
            <person name="Kang S."/>
            <person name="Gold S.E."/>
            <person name="Young S."/>
            <person name="Jaffe D."/>
            <person name="Gnerre S."/>
            <person name="Berlin A."/>
            <person name="Heiman D."/>
            <person name="Hepburn T."/>
            <person name="Sykes S."/>
            <person name="Alvarado L."/>
            <person name="Kodira C.D."/>
            <person name="Lander E."/>
            <person name="Galagan J."/>
            <person name="Nusbaum C."/>
            <person name="Birren B."/>
        </authorList>
    </citation>
    <scope>NUCLEOTIDE SEQUENCE [LARGE SCALE GENOMIC DNA]</scope>
    <source>
        <strain evidence="3">VdLs.17 / ATCC MYA-4575 / FGSC 10137</strain>
    </source>
</reference>
<dbReference type="GeneID" id="20707169"/>
<evidence type="ECO:0000313" key="3">
    <source>
        <dbReference type="Proteomes" id="UP000001611"/>
    </source>
</evidence>
<dbReference type="Proteomes" id="UP000001611">
    <property type="component" value="Chromosome 4"/>
</dbReference>
<dbReference type="RefSeq" id="XP_009653398.1">
    <property type="nucleotide sequence ID" value="XM_009655103.1"/>
</dbReference>
<evidence type="ECO:0000313" key="2">
    <source>
        <dbReference type="EMBL" id="EGY14542.1"/>
    </source>
</evidence>
<accession>G2X6C4</accession>
<dbReference type="InParanoid" id="G2X6C4"/>
<name>G2X6C4_VERDV</name>
<protein>
    <submittedName>
        <fullName evidence="2">Uncharacterized protein</fullName>
    </submittedName>
</protein>
<feature type="compositionally biased region" description="Basic and acidic residues" evidence="1">
    <location>
        <begin position="39"/>
        <end position="53"/>
    </location>
</feature>
<evidence type="ECO:0000256" key="1">
    <source>
        <dbReference type="SAM" id="MobiDB-lite"/>
    </source>
</evidence>
<proteinExistence type="predicted"/>
<dbReference type="EMBL" id="DS572705">
    <property type="protein sequence ID" value="EGY14542.1"/>
    <property type="molecule type" value="Genomic_DNA"/>
</dbReference>
<dbReference type="HOGENOM" id="CLU_2833106_0_0_1"/>
<feature type="compositionally biased region" description="Basic and acidic residues" evidence="1">
    <location>
        <begin position="7"/>
        <end position="26"/>
    </location>
</feature>
<sequence length="66" mass="7760">MSPAGFDAEHVPRRRFDGLQNHDARVPRHCLANARRKERQREPEDLGSPRRAERRCGPRILELFEV</sequence>
<organism evidence="2 3">
    <name type="scientific">Verticillium dahliae (strain VdLs.17 / ATCC MYA-4575 / FGSC 10137)</name>
    <name type="common">Verticillium wilt</name>
    <dbReference type="NCBI Taxonomy" id="498257"/>
    <lineage>
        <taxon>Eukaryota</taxon>
        <taxon>Fungi</taxon>
        <taxon>Dikarya</taxon>
        <taxon>Ascomycota</taxon>
        <taxon>Pezizomycotina</taxon>
        <taxon>Sordariomycetes</taxon>
        <taxon>Hypocreomycetidae</taxon>
        <taxon>Glomerellales</taxon>
        <taxon>Plectosphaerellaceae</taxon>
        <taxon>Verticillium</taxon>
    </lineage>
</organism>
<dbReference type="AlphaFoldDB" id="G2X6C4"/>
<feature type="region of interest" description="Disordered" evidence="1">
    <location>
        <begin position="1"/>
        <end position="53"/>
    </location>
</feature>